<comment type="similarity">
    <text evidence="2">Belongs to the TIP family.</text>
</comment>
<keyword evidence="5 8" id="KW-1133">Transmembrane helix</keyword>
<dbReference type="InParanoid" id="A0A0V0QJW6"/>
<dbReference type="Proteomes" id="UP000054937">
    <property type="component" value="Unassembled WGS sequence"/>
</dbReference>
<gene>
    <name evidence="11" type="ORF">PPERSA_11875</name>
</gene>
<evidence type="ECO:0000313" key="12">
    <source>
        <dbReference type="Proteomes" id="UP000054937"/>
    </source>
</evidence>
<feature type="chain" id="PRO_5006867468" description="T-cell immunomodulatory protein TIP C2 domain-containing protein" evidence="9">
    <location>
        <begin position="19"/>
        <end position="654"/>
    </location>
</feature>
<dbReference type="SUPFAM" id="SSF69318">
    <property type="entry name" value="Integrin alpha N-terminal domain"/>
    <property type="match status" value="1"/>
</dbReference>
<evidence type="ECO:0000256" key="1">
    <source>
        <dbReference type="ARBA" id="ARBA00004479"/>
    </source>
</evidence>
<feature type="domain" description="T-cell immunomodulatory protein TIP C2" evidence="10">
    <location>
        <begin position="512"/>
        <end position="606"/>
    </location>
</feature>
<organism evidence="11 12">
    <name type="scientific">Pseudocohnilembus persalinus</name>
    <name type="common">Ciliate</name>
    <dbReference type="NCBI Taxonomy" id="266149"/>
    <lineage>
        <taxon>Eukaryota</taxon>
        <taxon>Sar</taxon>
        <taxon>Alveolata</taxon>
        <taxon>Ciliophora</taxon>
        <taxon>Intramacronucleata</taxon>
        <taxon>Oligohymenophorea</taxon>
        <taxon>Scuticociliatia</taxon>
        <taxon>Philasterida</taxon>
        <taxon>Pseudocohnilembidae</taxon>
        <taxon>Pseudocohnilembus</taxon>
    </lineage>
</organism>
<dbReference type="InterPro" id="IPR013517">
    <property type="entry name" value="FG-GAP"/>
</dbReference>
<dbReference type="PANTHER" id="PTHR13412">
    <property type="entry name" value="T-CELL IMMUNOMODULATORY PROTEIN HOMOLOG"/>
    <property type="match status" value="1"/>
</dbReference>
<evidence type="ECO:0000313" key="11">
    <source>
        <dbReference type="EMBL" id="KRX02535.1"/>
    </source>
</evidence>
<evidence type="ECO:0000256" key="5">
    <source>
        <dbReference type="ARBA" id="ARBA00022989"/>
    </source>
</evidence>
<keyword evidence="4 9" id="KW-0732">Signal</keyword>
<evidence type="ECO:0000259" key="10">
    <source>
        <dbReference type="Pfam" id="PF23122"/>
    </source>
</evidence>
<sequence>MKLSFILIGILLIVQLQAGIIEADYTPEDFEGGFFKFSDLTPNFYKVDIWKNYEDAETGNQMMAFGDFNGDTYTDFVTLRYEDDIGYVDIYKWDEDKYNFYKYSVCGDTNDCGAGMVNIYPVDINYDGLLDLLILFDEQQGDDYYRQLVPLLQDSEGKFKTNNKELQTYRMNKNSMPFLANIENVVGSEGVIERLTQIIFEEDTTQNRGVIQVTKGKDSDSDLITTKQAFTNYISDTCANDVNQIYPFSSPNYNAVVDINGDCRSDLVFTTVRNEETYIEIWTYEDDGKYCLNTLFSIEQTGYKIKGVSYADFNFNGSTDIIVLYEGNNGVMFKIYQNSQKIDNSNLCSKKDFDFKTTSDLTYNGYYLPKNTNKFVNNQVVYSQLRYGDVNQDGYNDLILVLRHGLNSQPIPYILLNTGKGDINFKIQNQGTDEYTFTNLFSPAGDYIFKSVAFFDLNENGILDMMVNYQDGEGSPIYMSAIYNYRQTQNYFLKTLGLNGQCKGSDDCKSALYYGATFMCKVTVNDNDQTAGKGTQLSQSSYSPLQLPFAIIGLGRTNNYIENLKAGYPQIGTDDYYATWQTIIPNSQLIIYPYGDNSNNWEISIFIQPTKAVIVVIIVTAIILICLGVSIIYCHIKEKEEDKKNQEPLSQIFR</sequence>
<dbReference type="Pfam" id="PF23122">
    <property type="entry name" value="C2_ITFG1"/>
    <property type="match status" value="1"/>
</dbReference>
<evidence type="ECO:0000256" key="6">
    <source>
        <dbReference type="ARBA" id="ARBA00023136"/>
    </source>
</evidence>
<dbReference type="InterPro" id="IPR057089">
    <property type="entry name" value="C2_TIP"/>
</dbReference>
<name>A0A0V0QJW6_PSEPJ</name>
<comment type="subcellular location">
    <subcellularLocation>
        <location evidence="1">Membrane</location>
        <topology evidence="1">Single-pass type I membrane protein</topology>
    </subcellularLocation>
</comment>
<feature type="signal peptide" evidence="9">
    <location>
        <begin position="1"/>
        <end position="18"/>
    </location>
</feature>
<keyword evidence="3 8" id="KW-0812">Transmembrane</keyword>
<dbReference type="FunCoup" id="A0A0V0QJW6">
    <property type="interactions" value="28"/>
</dbReference>
<keyword evidence="6 8" id="KW-0472">Membrane</keyword>
<dbReference type="GO" id="GO:0005886">
    <property type="term" value="C:plasma membrane"/>
    <property type="evidence" value="ECO:0007669"/>
    <property type="project" value="TreeGrafter"/>
</dbReference>
<evidence type="ECO:0000256" key="7">
    <source>
        <dbReference type="ARBA" id="ARBA00023180"/>
    </source>
</evidence>
<dbReference type="AlphaFoldDB" id="A0A0V0QJW6"/>
<comment type="caution">
    <text evidence="11">The sequence shown here is derived from an EMBL/GenBank/DDBJ whole genome shotgun (WGS) entry which is preliminary data.</text>
</comment>
<evidence type="ECO:0000256" key="2">
    <source>
        <dbReference type="ARBA" id="ARBA00006496"/>
    </source>
</evidence>
<evidence type="ECO:0000256" key="3">
    <source>
        <dbReference type="ARBA" id="ARBA00022692"/>
    </source>
</evidence>
<feature type="transmembrane region" description="Helical" evidence="8">
    <location>
        <begin position="612"/>
        <end position="636"/>
    </location>
</feature>
<evidence type="ECO:0000256" key="8">
    <source>
        <dbReference type="SAM" id="Phobius"/>
    </source>
</evidence>
<dbReference type="InterPro" id="IPR028994">
    <property type="entry name" value="Integrin_alpha_N"/>
</dbReference>
<dbReference type="OrthoDB" id="10022113at2759"/>
<dbReference type="Gene3D" id="2.130.10.130">
    <property type="entry name" value="Integrin alpha, N-terminal"/>
    <property type="match status" value="1"/>
</dbReference>
<keyword evidence="12" id="KW-1185">Reference proteome</keyword>
<dbReference type="InterPro" id="IPR024881">
    <property type="entry name" value="Tip"/>
</dbReference>
<evidence type="ECO:0000256" key="9">
    <source>
        <dbReference type="SAM" id="SignalP"/>
    </source>
</evidence>
<dbReference type="EMBL" id="LDAU01000154">
    <property type="protein sequence ID" value="KRX02535.1"/>
    <property type="molecule type" value="Genomic_DNA"/>
</dbReference>
<protein>
    <recommendedName>
        <fullName evidence="10">T-cell immunomodulatory protein TIP C2 domain-containing protein</fullName>
    </recommendedName>
</protein>
<proteinExistence type="inferred from homology"/>
<dbReference type="OMA" id="PGDWIPW"/>
<accession>A0A0V0QJW6</accession>
<keyword evidence="7" id="KW-0325">Glycoprotein</keyword>
<dbReference type="Pfam" id="PF13517">
    <property type="entry name" value="FG-GAP_3"/>
    <property type="match status" value="2"/>
</dbReference>
<reference evidence="11 12" key="1">
    <citation type="journal article" date="2015" name="Sci. Rep.">
        <title>Genome of the facultative scuticociliatosis pathogen Pseudocohnilembus persalinus provides insight into its virulence through horizontal gene transfer.</title>
        <authorList>
            <person name="Xiong J."/>
            <person name="Wang G."/>
            <person name="Cheng J."/>
            <person name="Tian M."/>
            <person name="Pan X."/>
            <person name="Warren A."/>
            <person name="Jiang C."/>
            <person name="Yuan D."/>
            <person name="Miao W."/>
        </authorList>
    </citation>
    <scope>NUCLEOTIDE SEQUENCE [LARGE SCALE GENOMIC DNA]</scope>
    <source>
        <strain evidence="11">36N120E</strain>
    </source>
</reference>
<dbReference type="PANTHER" id="PTHR13412:SF0">
    <property type="entry name" value="T-CELL IMMUNOMODULATORY PROTEIN"/>
    <property type="match status" value="1"/>
</dbReference>
<evidence type="ECO:0000256" key="4">
    <source>
        <dbReference type="ARBA" id="ARBA00022729"/>
    </source>
</evidence>